<dbReference type="Proteomes" id="UP000002729">
    <property type="component" value="Unassembled WGS sequence"/>
</dbReference>
<dbReference type="PROSITE" id="PS50105">
    <property type="entry name" value="SAM_DOMAIN"/>
    <property type="match status" value="1"/>
</dbReference>
<dbReference type="Pfam" id="PF07647">
    <property type="entry name" value="SAM_2"/>
    <property type="match status" value="1"/>
</dbReference>
<feature type="region of interest" description="Disordered" evidence="1">
    <location>
        <begin position="82"/>
        <end position="161"/>
    </location>
</feature>
<evidence type="ECO:0000259" key="2">
    <source>
        <dbReference type="PROSITE" id="PS50105"/>
    </source>
</evidence>
<dbReference type="SMART" id="SM00454">
    <property type="entry name" value="SAM"/>
    <property type="match status" value="2"/>
</dbReference>
<organism evidence="4">
    <name type="scientific">Aureococcus anophagefferens</name>
    <name type="common">Harmful bloom alga</name>
    <dbReference type="NCBI Taxonomy" id="44056"/>
    <lineage>
        <taxon>Eukaryota</taxon>
        <taxon>Sar</taxon>
        <taxon>Stramenopiles</taxon>
        <taxon>Ochrophyta</taxon>
        <taxon>Pelagophyceae</taxon>
        <taxon>Pelagomonadales</taxon>
        <taxon>Pelagomonadaceae</taxon>
        <taxon>Aureococcus</taxon>
    </lineage>
</organism>
<dbReference type="InParanoid" id="F0Y9U6"/>
<sequence length="376" mass="40256">METGAADGLLSLIDAASAPKGAGGKGANKRAHKPRRPYRCGRCGLPKSGHLCAFRTEQRSIEVQTDHTSLATPEHSLTLLLSSSSSSDDASEGSSAGEHLVRSVTDDARESDDGVDRAKPGGGDDSDRGTHTPPAQRQRIANGPRRSSRAMSHDVRTSMSVATKRKELSALTSQEVGYLLCQLGLDKHVGSFQRFGVDGVVLAALKTEKDLEGELGMASHVQRVNLISHVKEFVDKKGVPVDLLEPVRGVERTRALSSLNVDEVCALLESIELPSIVEAAQQSRLDGSMLAEITDADLTKELKVESRLQRSKLLKKVGGFRTYGVSGSLIGDEDFAAANFDDSDAPPPPDSAPPPDDGEGKYDDDDDYGEEKYAHK</sequence>
<feature type="region of interest" description="Disordered" evidence="1">
    <location>
        <begin position="336"/>
        <end position="376"/>
    </location>
</feature>
<dbReference type="GeneID" id="20224784"/>
<dbReference type="CDD" id="cd09487">
    <property type="entry name" value="SAM_superfamily"/>
    <property type="match status" value="1"/>
</dbReference>
<accession>F0Y9U6</accession>
<feature type="domain" description="SAM" evidence="2">
    <location>
        <begin position="259"/>
        <end position="323"/>
    </location>
</feature>
<reference evidence="3 4" key="1">
    <citation type="journal article" date="2011" name="Proc. Natl. Acad. Sci. U.S.A.">
        <title>Niche of harmful alga Aureococcus anophagefferens revealed through ecogenomics.</title>
        <authorList>
            <person name="Gobler C.J."/>
            <person name="Berry D.L."/>
            <person name="Dyhrman S.T."/>
            <person name="Wilhelm S.W."/>
            <person name="Salamov A."/>
            <person name="Lobanov A.V."/>
            <person name="Zhang Y."/>
            <person name="Collier J.L."/>
            <person name="Wurch L.L."/>
            <person name="Kustka A.B."/>
            <person name="Dill B.D."/>
            <person name="Shah M."/>
            <person name="VerBerkmoes N.C."/>
            <person name="Kuo A."/>
            <person name="Terry A."/>
            <person name="Pangilinan J."/>
            <person name="Lindquist E.A."/>
            <person name="Lucas S."/>
            <person name="Paulsen I.T."/>
            <person name="Hattenrath-Lehmann T.K."/>
            <person name="Talmage S.C."/>
            <person name="Walker E.A."/>
            <person name="Koch F."/>
            <person name="Burson A.M."/>
            <person name="Marcoval M.A."/>
            <person name="Tang Y.Z."/>
            <person name="Lecleir G.R."/>
            <person name="Coyne K.J."/>
            <person name="Berg G.M."/>
            <person name="Bertrand E.M."/>
            <person name="Saito M.A."/>
            <person name="Gladyshev V.N."/>
            <person name="Grigoriev I.V."/>
        </authorList>
    </citation>
    <scope>NUCLEOTIDE SEQUENCE [LARGE SCALE GENOMIC DNA]</scope>
    <source>
        <strain evidence="4">CCMP 1984</strain>
    </source>
</reference>
<feature type="region of interest" description="Disordered" evidence="1">
    <location>
        <begin position="16"/>
        <end position="42"/>
    </location>
</feature>
<dbReference type="EMBL" id="GL833129">
    <property type="protein sequence ID" value="EGB08119.1"/>
    <property type="molecule type" value="Genomic_DNA"/>
</dbReference>
<feature type="compositionally biased region" description="Low complexity" evidence="1">
    <location>
        <begin position="82"/>
        <end position="98"/>
    </location>
</feature>
<gene>
    <name evidence="3" type="ORF">AURANDRAFT_64343</name>
</gene>
<evidence type="ECO:0000313" key="3">
    <source>
        <dbReference type="EMBL" id="EGB08119.1"/>
    </source>
</evidence>
<protein>
    <recommendedName>
        <fullName evidence="2">SAM domain-containing protein</fullName>
    </recommendedName>
</protein>
<dbReference type="PANTHER" id="PTHR14454:SF12">
    <property type="entry name" value="GRB2-ASSOCIATED AND REGULATOR OF MAPK PROTEIN 2-LIKE"/>
    <property type="match status" value="1"/>
</dbReference>
<feature type="compositionally biased region" description="Pro residues" evidence="1">
    <location>
        <begin position="345"/>
        <end position="355"/>
    </location>
</feature>
<feature type="compositionally biased region" description="Basic residues" evidence="1">
    <location>
        <begin position="27"/>
        <end position="39"/>
    </location>
</feature>
<evidence type="ECO:0000256" key="1">
    <source>
        <dbReference type="SAM" id="MobiDB-lite"/>
    </source>
</evidence>
<dbReference type="PANTHER" id="PTHR14454">
    <property type="entry name" value="GRB2-ASSOCIATED AND REGULATOR OF MAPK PROTEIN FAMILY MEMBER"/>
    <property type="match status" value="1"/>
</dbReference>
<feature type="compositionally biased region" description="Basic and acidic residues" evidence="1">
    <location>
        <begin position="99"/>
        <end position="119"/>
    </location>
</feature>
<evidence type="ECO:0000313" key="4">
    <source>
        <dbReference type="Proteomes" id="UP000002729"/>
    </source>
</evidence>
<dbReference type="SUPFAM" id="SSF47769">
    <property type="entry name" value="SAM/Pointed domain"/>
    <property type="match status" value="2"/>
</dbReference>
<dbReference type="InterPro" id="IPR052281">
    <property type="entry name" value="GAREM"/>
</dbReference>
<keyword evidence="4" id="KW-1185">Reference proteome</keyword>
<name>F0Y9U6_AURAN</name>
<dbReference type="RefSeq" id="XP_009037476.1">
    <property type="nucleotide sequence ID" value="XM_009039228.1"/>
</dbReference>
<dbReference type="InterPro" id="IPR013761">
    <property type="entry name" value="SAM/pointed_sf"/>
</dbReference>
<dbReference type="AlphaFoldDB" id="F0Y9U6"/>
<proteinExistence type="predicted"/>
<dbReference type="InterPro" id="IPR001660">
    <property type="entry name" value="SAM"/>
</dbReference>
<dbReference type="KEGG" id="aaf:AURANDRAFT_64343"/>
<dbReference type="OrthoDB" id="202764at2759"/>
<dbReference type="Gene3D" id="1.10.150.50">
    <property type="entry name" value="Transcription Factor, Ets-1"/>
    <property type="match status" value="2"/>
</dbReference>